<evidence type="ECO:0000313" key="4">
    <source>
        <dbReference type="Proteomes" id="UP000596661"/>
    </source>
</evidence>
<dbReference type="EMBL" id="UZAU01000783">
    <property type="status" value="NOT_ANNOTATED_CDS"/>
    <property type="molecule type" value="Genomic_DNA"/>
</dbReference>
<dbReference type="GO" id="GO:0003676">
    <property type="term" value="F:nucleic acid binding"/>
    <property type="evidence" value="ECO:0007669"/>
    <property type="project" value="InterPro"/>
</dbReference>
<dbReference type="GO" id="GO:0004523">
    <property type="term" value="F:RNA-DNA hybrid ribonuclease activity"/>
    <property type="evidence" value="ECO:0007669"/>
    <property type="project" value="InterPro"/>
</dbReference>
<dbReference type="AlphaFoldDB" id="A0A803QKX9"/>
<dbReference type="InterPro" id="IPR012337">
    <property type="entry name" value="RNaseH-like_sf"/>
</dbReference>
<evidence type="ECO:0000313" key="3">
    <source>
        <dbReference type="EnsemblPlants" id="cds.evm.model.10.18"/>
    </source>
</evidence>
<feature type="compositionally biased region" description="Basic residues" evidence="1">
    <location>
        <begin position="322"/>
        <end position="331"/>
    </location>
</feature>
<evidence type="ECO:0000256" key="1">
    <source>
        <dbReference type="SAM" id="MobiDB-lite"/>
    </source>
</evidence>
<dbReference type="CDD" id="cd09279">
    <property type="entry name" value="RNase_HI_like"/>
    <property type="match status" value="1"/>
</dbReference>
<feature type="region of interest" description="Disordered" evidence="1">
    <location>
        <begin position="319"/>
        <end position="343"/>
    </location>
</feature>
<dbReference type="Gene3D" id="3.30.420.10">
    <property type="entry name" value="Ribonuclease H-like superfamily/Ribonuclease H"/>
    <property type="match status" value="2"/>
</dbReference>
<dbReference type="Pfam" id="PF13456">
    <property type="entry name" value="RVT_3"/>
    <property type="match status" value="1"/>
</dbReference>
<dbReference type="Proteomes" id="UP000596661">
    <property type="component" value="Unassembled WGS sequence"/>
</dbReference>
<feature type="compositionally biased region" description="Basic residues" evidence="1">
    <location>
        <begin position="221"/>
        <end position="230"/>
    </location>
</feature>
<proteinExistence type="predicted"/>
<dbReference type="EnsemblPlants" id="evm.model.10.18">
    <property type="protein sequence ID" value="cds.evm.model.10.18"/>
    <property type="gene ID" value="evm.TU.10.18"/>
</dbReference>
<dbReference type="PANTHER" id="PTHR48475">
    <property type="entry name" value="RIBONUCLEASE H"/>
    <property type="match status" value="1"/>
</dbReference>
<feature type="compositionally biased region" description="Polar residues" evidence="1">
    <location>
        <begin position="332"/>
        <end position="343"/>
    </location>
</feature>
<reference evidence="3" key="1">
    <citation type="submission" date="2021-03" db="UniProtKB">
        <authorList>
            <consortium name="EnsemblPlants"/>
        </authorList>
    </citation>
    <scope>IDENTIFICATION</scope>
</reference>
<feature type="region of interest" description="Disordered" evidence="1">
    <location>
        <begin position="216"/>
        <end position="238"/>
    </location>
</feature>
<sequence>MDLKPLNVVAEKIEERELFFEKKRARVLILMEAFYLSLPQQMPSILQKKKGKSNIHAKHIKYEKHLERGSGVGIVLLSPDGEMMEQSIKLGFRATNNDAEYEALIHGIKLVKEMGAERVLVQSDSQLIVQQVKGDLEAKELKMASYLAEVKRIFFPPPRHKNNTIQLHPRTQHFDRRRGKKNRNEGLKVCDTPKPAIQKILPRAVLEMHNKAEGKVGLNRGPRRRVRKPFRGTSDNPESTMTWVLVADGPRRSGRSLSEMQKMPEACPIHPSPPDRVDHRPKPVAVHEMGNGYSRSPFNGARPEKIHAGSHRLLLKVDRSRLLRSNKRQRSGRSNGQAESSNKVIINNIKKQLKKANGRWAQELPGVLWANRTTPRTSTSETPFSLVCVMEDVIPTKMQVPTLQTELSNEDNTFLRLQAVDDVEERRECALSLMQNYCSAVARQYNKSLKPRNFLSGELVLRKNFQNTEEARGGKLSTNWEGLYRVVGSTGKGAYKLASMDGAEMTRS</sequence>
<evidence type="ECO:0000259" key="2">
    <source>
        <dbReference type="Pfam" id="PF13456"/>
    </source>
</evidence>
<feature type="domain" description="RNase H type-1" evidence="2">
    <location>
        <begin position="67"/>
        <end position="154"/>
    </location>
</feature>
<name>A0A803QKX9_CANSA</name>
<dbReference type="SUPFAM" id="SSF53098">
    <property type="entry name" value="Ribonuclease H-like"/>
    <property type="match status" value="2"/>
</dbReference>
<dbReference type="PANTHER" id="PTHR48475:SF2">
    <property type="entry name" value="RIBONUCLEASE H"/>
    <property type="match status" value="1"/>
</dbReference>
<organism evidence="3 4">
    <name type="scientific">Cannabis sativa</name>
    <name type="common">Hemp</name>
    <name type="synonym">Marijuana</name>
    <dbReference type="NCBI Taxonomy" id="3483"/>
    <lineage>
        <taxon>Eukaryota</taxon>
        <taxon>Viridiplantae</taxon>
        <taxon>Streptophyta</taxon>
        <taxon>Embryophyta</taxon>
        <taxon>Tracheophyta</taxon>
        <taxon>Spermatophyta</taxon>
        <taxon>Magnoliopsida</taxon>
        <taxon>eudicotyledons</taxon>
        <taxon>Gunneridae</taxon>
        <taxon>Pentapetalae</taxon>
        <taxon>rosids</taxon>
        <taxon>fabids</taxon>
        <taxon>Rosales</taxon>
        <taxon>Cannabaceae</taxon>
        <taxon>Cannabis</taxon>
    </lineage>
</organism>
<dbReference type="InterPro" id="IPR036397">
    <property type="entry name" value="RNaseH_sf"/>
</dbReference>
<keyword evidence="4" id="KW-1185">Reference proteome</keyword>
<protein>
    <recommendedName>
        <fullName evidence="2">RNase H type-1 domain-containing protein</fullName>
    </recommendedName>
</protein>
<accession>A0A803QKX9</accession>
<dbReference type="Gramene" id="evm.model.10.18">
    <property type="protein sequence ID" value="cds.evm.model.10.18"/>
    <property type="gene ID" value="evm.TU.10.18"/>
</dbReference>
<dbReference type="InterPro" id="IPR002156">
    <property type="entry name" value="RNaseH_domain"/>
</dbReference>